<evidence type="ECO:0000256" key="1">
    <source>
        <dbReference type="ARBA" id="ARBA00001974"/>
    </source>
</evidence>
<dbReference type="PROSITE" id="PS00197">
    <property type="entry name" value="2FE2S_FER_1"/>
    <property type="match status" value="1"/>
</dbReference>
<evidence type="ECO:0000256" key="4">
    <source>
        <dbReference type="ARBA" id="ARBA00022714"/>
    </source>
</evidence>
<dbReference type="Pfam" id="PF00970">
    <property type="entry name" value="FAD_binding_6"/>
    <property type="match status" value="1"/>
</dbReference>
<dbReference type="Proteomes" id="UP000273252">
    <property type="component" value="Unassembled WGS sequence"/>
</dbReference>
<sequence>MFFEWQGNQPVTLRCIDKFHETHDCVSIQLADLTESFLFDFKPGQFINLGVEINGKMEFRAYSVSSMPGDDHLQLTIKRVEGGKVSNYILDSLLIGDTVQALAPIGEFNIVDHPPLERENQTKALFISAGCGITPVFAMAKHCLDKNIDIAFLNIARTPEETIYFDQLETLHSVYPNFELSLLLKDNQNTRHPKGRLNSEWLQQLVPDFKQRTIYLCGPNQFMLDTQNNLIALGFDMDNFHQESFTPTLEPTNAVSPDSNQDANVTCDNNETDSLGVSIAVPNFATTIDAAKGDLLADKLESAGLPLIIACRSGICGSCKCKVTKGAVTSSSQETLTEEEIAQGYVLACSSSLQSDVEVEIG</sequence>
<dbReference type="EMBL" id="QVMU01000012">
    <property type="protein sequence ID" value="RJX70178.1"/>
    <property type="molecule type" value="Genomic_DNA"/>
</dbReference>
<dbReference type="Gene3D" id="3.40.50.80">
    <property type="entry name" value="Nucleotide-binding domain of ferredoxin-NADP reductase (FNR) module"/>
    <property type="match status" value="1"/>
</dbReference>
<keyword evidence="7" id="KW-0560">Oxidoreductase</keyword>
<dbReference type="Pfam" id="PF00175">
    <property type="entry name" value="NAD_binding_1"/>
    <property type="match status" value="1"/>
</dbReference>
<dbReference type="Gene3D" id="3.10.20.30">
    <property type="match status" value="1"/>
</dbReference>
<name>A0A3A6R1C6_9VIBR</name>
<dbReference type="SUPFAM" id="SSF52343">
    <property type="entry name" value="Ferredoxin reductase-like, C-terminal NADP-linked domain"/>
    <property type="match status" value="1"/>
</dbReference>
<evidence type="ECO:0000256" key="5">
    <source>
        <dbReference type="ARBA" id="ARBA00022723"/>
    </source>
</evidence>
<dbReference type="InterPro" id="IPR006058">
    <property type="entry name" value="2Fe2S_fd_BS"/>
</dbReference>
<organism evidence="13 14">
    <name type="scientific">Vibrio sinensis</name>
    <dbReference type="NCBI Taxonomy" id="2302434"/>
    <lineage>
        <taxon>Bacteria</taxon>
        <taxon>Pseudomonadati</taxon>
        <taxon>Pseudomonadota</taxon>
        <taxon>Gammaproteobacteria</taxon>
        <taxon>Vibrionales</taxon>
        <taxon>Vibrionaceae</taxon>
        <taxon>Vibrio</taxon>
    </lineage>
</organism>
<dbReference type="SUPFAM" id="SSF63380">
    <property type="entry name" value="Riboflavin synthase domain-like"/>
    <property type="match status" value="1"/>
</dbReference>
<keyword evidence="14" id="KW-1185">Reference proteome</keyword>
<evidence type="ECO:0000256" key="7">
    <source>
        <dbReference type="ARBA" id="ARBA00023002"/>
    </source>
</evidence>
<dbReference type="AlphaFoldDB" id="A0A3A6R1C6"/>
<dbReference type="PROSITE" id="PS51085">
    <property type="entry name" value="2FE2S_FER_2"/>
    <property type="match status" value="1"/>
</dbReference>
<protein>
    <submittedName>
        <fullName evidence="13">Hybrid-cluster NAD(P)-dependent oxidoreductase</fullName>
    </submittedName>
</protein>
<dbReference type="InterPro" id="IPR036010">
    <property type="entry name" value="2Fe-2S_ferredoxin-like_sf"/>
</dbReference>
<dbReference type="InterPro" id="IPR039261">
    <property type="entry name" value="FNR_nucleotide-bd"/>
</dbReference>
<dbReference type="InterPro" id="IPR001041">
    <property type="entry name" value="2Fe-2S_ferredoxin-type"/>
</dbReference>
<evidence type="ECO:0000313" key="14">
    <source>
        <dbReference type="Proteomes" id="UP000273252"/>
    </source>
</evidence>
<evidence type="ECO:0000256" key="2">
    <source>
        <dbReference type="ARBA" id="ARBA00022630"/>
    </source>
</evidence>
<accession>A0A3A6R1C6</accession>
<dbReference type="CDD" id="cd00207">
    <property type="entry name" value="fer2"/>
    <property type="match status" value="1"/>
</dbReference>
<keyword evidence="6" id="KW-0274">FAD</keyword>
<proteinExistence type="inferred from homology"/>
<dbReference type="Pfam" id="PF00111">
    <property type="entry name" value="Fer2"/>
    <property type="match status" value="1"/>
</dbReference>
<dbReference type="SUPFAM" id="SSF54292">
    <property type="entry name" value="2Fe-2S ferredoxin-like"/>
    <property type="match status" value="1"/>
</dbReference>
<dbReference type="PANTHER" id="PTHR47354">
    <property type="entry name" value="NADH OXIDOREDUCTASE HCR"/>
    <property type="match status" value="1"/>
</dbReference>
<keyword evidence="8" id="KW-0408">Iron</keyword>
<dbReference type="PROSITE" id="PS51384">
    <property type="entry name" value="FAD_FR"/>
    <property type="match status" value="1"/>
</dbReference>
<evidence type="ECO:0000256" key="9">
    <source>
        <dbReference type="ARBA" id="ARBA00023014"/>
    </source>
</evidence>
<dbReference type="InterPro" id="IPR012675">
    <property type="entry name" value="Beta-grasp_dom_sf"/>
</dbReference>
<comment type="similarity">
    <text evidence="10">In the N-terminal section; belongs to the FAD-binding oxidoreductase type 6 family.</text>
</comment>
<keyword evidence="3" id="KW-0472">Membrane</keyword>
<reference evidence="13 14" key="1">
    <citation type="submission" date="2018-08" db="EMBL/GenBank/DDBJ databases">
        <title>Vibrio isolated from the Eastern China Marginal Seas.</title>
        <authorList>
            <person name="Li Y."/>
        </authorList>
    </citation>
    <scope>NUCLEOTIDE SEQUENCE [LARGE SCALE GENOMIC DNA]</scope>
    <source>
        <strain evidence="13 14">BEI233</strain>
    </source>
</reference>
<evidence type="ECO:0000313" key="13">
    <source>
        <dbReference type="EMBL" id="RJX70178.1"/>
    </source>
</evidence>
<dbReference type="InterPro" id="IPR050415">
    <property type="entry name" value="MRET"/>
</dbReference>
<feature type="domain" description="2Fe-2S ferredoxin-type" evidence="11">
    <location>
        <begin position="275"/>
        <end position="362"/>
    </location>
</feature>
<dbReference type="OrthoDB" id="9796486at2"/>
<dbReference type="RefSeq" id="WP_120032143.1">
    <property type="nucleotide sequence ID" value="NZ_QVMU01000012.1"/>
</dbReference>
<comment type="cofactor">
    <cofactor evidence="1">
        <name>FAD</name>
        <dbReference type="ChEBI" id="CHEBI:57692"/>
    </cofactor>
</comment>
<keyword evidence="5" id="KW-0479">Metal-binding</keyword>
<dbReference type="GO" id="GO:0016491">
    <property type="term" value="F:oxidoreductase activity"/>
    <property type="evidence" value="ECO:0007669"/>
    <property type="project" value="UniProtKB-KW"/>
</dbReference>
<keyword evidence="9" id="KW-0411">Iron-sulfur</keyword>
<dbReference type="InterPro" id="IPR017927">
    <property type="entry name" value="FAD-bd_FR_type"/>
</dbReference>
<evidence type="ECO:0000256" key="8">
    <source>
        <dbReference type="ARBA" id="ARBA00023004"/>
    </source>
</evidence>
<evidence type="ECO:0000256" key="3">
    <source>
        <dbReference type="ARBA" id="ARBA00022692"/>
    </source>
</evidence>
<keyword evidence="2" id="KW-0285">Flavoprotein</keyword>
<feature type="domain" description="FAD-binding FR-type" evidence="12">
    <location>
        <begin position="8"/>
        <end position="111"/>
    </location>
</feature>
<comment type="caution">
    <text evidence="13">The sequence shown here is derived from an EMBL/GenBank/DDBJ whole genome shotgun (WGS) entry which is preliminary data.</text>
</comment>
<dbReference type="InterPro" id="IPR017938">
    <property type="entry name" value="Riboflavin_synthase-like_b-brl"/>
</dbReference>
<dbReference type="PANTHER" id="PTHR47354:SF6">
    <property type="entry name" value="NADH OXIDOREDUCTASE HCR"/>
    <property type="match status" value="1"/>
</dbReference>
<gene>
    <name evidence="13" type="ORF">DZ860_13560</name>
</gene>
<keyword evidence="4" id="KW-0001">2Fe-2S</keyword>
<dbReference type="PRINTS" id="PR00410">
    <property type="entry name" value="PHEHYDRXLASE"/>
</dbReference>
<evidence type="ECO:0000259" key="11">
    <source>
        <dbReference type="PROSITE" id="PS51085"/>
    </source>
</evidence>
<dbReference type="InterPro" id="IPR008333">
    <property type="entry name" value="Cbr1-like_FAD-bd_dom"/>
</dbReference>
<dbReference type="Gene3D" id="2.40.30.10">
    <property type="entry name" value="Translation factors"/>
    <property type="match status" value="1"/>
</dbReference>
<dbReference type="CDD" id="cd06215">
    <property type="entry name" value="FNR_iron_sulfur_binding_1"/>
    <property type="match status" value="1"/>
</dbReference>
<keyword evidence="3" id="KW-0812">Transmembrane</keyword>
<dbReference type="InterPro" id="IPR001433">
    <property type="entry name" value="OxRdtase_FAD/NAD-bd"/>
</dbReference>
<evidence type="ECO:0000256" key="10">
    <source>
        <dbReference type="ARBA" id="ARBA00061434"/>
    </source>
</evidence>
<evidence type="ECO:0000259" key="12">
    <source>
        <dbReference type="PROSITE" id="PS51384"/>
    </source>
</evidence>
<dbReference type="GO" id="GO:0051537">
    <property type="term" value="F:2 iron, 2 sulfur cluster binding"/>
    <property type="evidence" value="ECO:0007669"/>
    <property type="project" value="UniProtKB-KW"/>
</dbReference>
<evidence type="ECO:0000256" key="6">
    <source>
        <dbReference type="ARBA" id="ARBA00022827"/>
    </source>
</evidence>
<dbReference type="GO" id="GO:0046872">
    <property type="term" value="F:metal ion binding"/>
    <property type="evidence" value="ECO:0007669"/>
    <property type="project" value="UniProtKB-KW"/>
</dbReference>